<organism evidence="1 2">
    <name type="scientific">Trichonephila inaurata madagascariensis</name>
    <dbReference type="NCBI Taxonomy" id="2747483"/>
    <lineage>
        <taxon>Eukaryota</taxon>
        <taxon>Metazoa</taxon>
        <taxon>Ecdysozoa</taxon>
        <taxon>Arthropoda</taxon>
        <taxon>Chelicerata</taxon>
        <taxon>Arachnida</taxon>
        <taxon>Araneae</taxon>
        <taxon>Araneomorphae</taxon>
        <taxon>Entelegynae</taxon>
        <taxon>Araneoidea</taxon>
        <taxon>Nephilidae</taxon>
        <taxon>Trichonephila</taxon>
        <taxon>Trichonephila inaurata</taxon>
    </lineage>
</organism>
<evidence type="ECO:0000313" key="1">
    <source>
        <dbReference type="EMBL" id="GFY72207.1"/>
    </source>
</evidence>
<dbReference type="Proteomes" id="UP000886998">
    <property type="component" value="Unassembled WGS sequence"/>
</dbReference>
<sequence length="81" mass="8807">MQQMAPHHKGTPVALVTNQANQSSPLTPPITVNNKNSGTMDLNFITQTLQQTILALSMLTQQISNAESLPPPPQPKNSTFR</sequence>
<evidence type="ECO:0000313" key="2">
    <source>
        <dbReference type="Proteomes" id="UP000886998"/>
    </source>
</evidence>
<accession>A0A8X6YHQ9</accession>
<protein>
    <submittedName>
        <fullName evidence="1">Uncharacterized protein</fullName>
    </submittedName>
</protein>
<keyword evidence="2" id="KW-1185">Reference proteome</keyword>
<reference evidence="1" key="1">
    <citation type="submission" date="2020-08" db="EMBL/GenBank/DDBJ databases">
        <title>Multicomponent nature underlies the extraordinary mechanical properties of spider dragline silk.</title>
        <authorList>
            <person name="Kono N."/>
            <person name="Nakamura H."/>
            <person name="Mori M."/>
            <person name="Yoshida Y."/>
            <person name="Ohtoshi R."/>
            <person name="Malay A.D."/>
            <person name="Moran D.A.P."/>
            <person name="Tomita M."/>
            <person name="Numata K."/>
            <person name="Arakawa K."/>
        </authorList>
    </citation>
    <scope>NUCLEOTIDE SEQUENCE</scope>
</reference>
<comment type="caution">
    <text evidence="1">The sequence shown here is derived from an EMBL/GenBank/DDBJ whole genome shotgun (WGS) entry which is preliminary data.</text>
</comment>
<dbReference type="EMBL" id="BMAV01019280">
    <property type="protein sequence ID" value="GFY72207.1"/>
    <property type="molecule type" value="Genomic_DNA"/>
</dbReference>
<gene>
    <name evidence="1" type="ORF">TNIN_341221</name>
</gene>
<dbReference type="AlphaFoldDB" id="A0A8X6YHQ9"/>
<proteinExistence type="predicted"/>
<name>A0A8X6YHQ9_9ARAC</name>